<evidence type="ECO:0000313" key="5">
    <source>
        <dbReference type="Proteomes" id="UP000004358"/>
    </source>
</evidence>
<evidence type="ECO:0000313" key="4">
    <source>
        <dbReference type="EMBL" id="EAQ78118.1"/>
    </source>
</evidence>
<dbReference type="OrthoDB" id="255848at2"/>
<dbReference type="Pfam" id="PF07596">
    <property type="entry name" value="SBP_bac_10"/>
    <property type="match status" value="1"/>
</dbReference>
<dbReference type="SUPFAM" id="SSF54523">
    <property type="entry name" value="Pili subunits"/>
    <property type="match status" value="1"/>
</dbReference>
<feature type="region of interest" description="Disordered" evidence="1">
    <location>
        <begin position="128"/>
        <end position="154"/>
    </location>
</feature>
<dbReference type="InterPro" id="IPR012902">
    <property type="entry name" value="N_methyl_site"/>
</dbReference>
<dbReference type="AlphaFoldDB" id="A3ZZF5"/>
<dbReference type="Pfam" id="PF07963">
    <property type="entry name" value="N_methyl"/>
    <property type="match status" value="1"/>
</dbReference>
<keyword evidence="2" id="KW-1133">Transmembrane helix</keyword>
<evidence type="ECO:0000256" key="2">
    <source>
        <dbReference type="SAM" id="Phobius"/>
    </source>
</evidence>
<dbReference type="Proteomes" id="UP000004358">
    <property type="component" value="Unassembled WGS sequence"/>
</dbReference>
<dbReference type="eggNOG" id="COG4968">
    <property type="taxonomic scope" value="Bacteria"/>
</dbReference>
<organism evidence="4 5">
    <name type="scientific">Blastopirellula marina DSM 3645</name>
    <dbReference type="NCBI Taxonomy" id="314230"/>
    <lineage>
        <taxon>Bacteria</taxon>
        <taxon>Pseudomonadati</taxon>
        <taxon>Planctomycetota</taxon>
        <taxon>Planctomycetia</taxon>
        <taxon>Pirellulales</taxon>
        <taxon>Pirellulaceae</taxon>
        <taxon>Blastopirellula</taxon>
    </lineage>
</organism>
<protein>
    <submittedName>
        <fullName evidence="4">Fimbrial protein MS11-C3/MS11-G2-like protein</fullName>
    </submittedName>
</protein>
<proteinExistence type="predicted"/>
<dbReference type="NCBIfam" id="TIGR02532">
    <property type="entry name" value="IV_pilin_GFxxxE"/>
    <property type="match status" value="1"/>
</dbReference>
<name>A3ZZF5_9BACT</name>
<sequence length="309" mass="34401">MQRRLRESRLAFTLVELLVVIAIIGVLIALLLPAVQQAREAARRMQCSNNLKQLGLAFHNFHDTYGTLPPAVIGNEFGTFFPLLFPQMELQNVQDQLDMTAKFTSGDNNTFIKSPAASIPALLCPSRRSGVQQTPQGAAADYATTGNRESSDDCDRFEQGGASPNVHYGALIHSTGGTVSGNQITGWRSQTKFASITDGLSNTSLLGEKHVAQDNLNKEASDGDGTFYFWYTSNWRTWTIVRNSKWTIIREPNYHRENSGFQKRFGSYHPGIAQFLFCDGSVHNVATIVDPVNLYLMADRRDGRTYRLD</sequence>
<dbReference type="InterPro" id="IPR011453">
    <property type="entry name" value="DUF1559"/>
</dbReference>
<dbReference type="STRING" id="314230.DSM3645_18896"/>
<feature type="transmembrane region" description="Helical" evidence="2">
    <location>
        <begin position="12"/>
        <end position="35"/>
    </location>
</feature>
<keyword evidence="2" id="KW-0812">Transmembrane</keyword>
<feature type="domain" description="DUF1559" evidence="3">
    <location>
        <begin position="36"/>
        <end position="291"/>
    </location>
</feature>
<evidence type="ECO:0000256" key="1">
    <source>
        <dbReference type="SAM" id="MobiDB-lite"/>
    </source>
</evidence>
<dbReference type="PANTHER" id="PTHR30093">
    <property type="entry name" value="GENERAL SECRETION PATHWAY PROTEIN G"/>
    <property type="match status" value="1"/>
</dbReference>
<dbReference type="NCBIfam" id="TIGR04294">
    <property type="entry name" value="pre_pil_HX9DG"/>
    <property type="match status" value="1"/>
</dbReference>
<reference evidence="4 5" key="1">
    <citation type="submission" date="2006-02" db="EMBL/GenBank/DDBJ databases">
        <authorList>
            <person name="Amann R."/>
            <person name="Ferriera S."/>
            <person name="Johnson J."/>
            <person name="Kravitz S."/>
            <person name="Halpern A."/>
            <person name="Remington K."/>
            <person name="Beeson K."/>
            <person name="Tran B."/>
            <person name="Rogers Y.-H."/>
            <person name="Friedman R."/>
            <person name="Venter J.C."/>
        </authorList>
    </citation>
    <scope>NUCLEOTIDE SEQUENCE [LARGE SCALE GENOMIC DNA]</scope>
    <source>
        <strain evidence="4 5">DSM 3645</strain>
    </source>
</reference>
<dbReference type="InterPro" id="IPR045584">
    <property type="entry name" value="Pilin-like"/>
</dbReference>
<accession>A3ZZF5</accession>
<dbReference type="Gene3D" id="3.30.700.10">
    <property type="entry name" value="Glycoprotein, Type 4 Pilin"/>
    <property type="match status" value="1"/>
</dbReference>
<dbReference type="PANTHER" id="PTHR30093:SF2">
    <property type="entry name" value="TYPE II SECRETION SYSTEM PROTEIN H"/>
    <property type="match status" value="1"/>
</dbReference>
<dbReference type="InterPro" id="IPR027558">
    <property type="entry name" value="Pre_pil_HX9DG_C"/>
</dbReference>
<gene>
    <name evidence="4" type="ORF">DSM3645_18896</name>
</gene>
<dbReference type="EMBL" id="AANZ01000024">
    <property type="protein sequence ID" value="EAQ78118.1"/>
    <property type="molecule type" value="Genomic_DNA"/>
</dbReference>
<comment type="caution">
    <text evidence="4">The sequence shown here is derived from an EMBL/GenBank/DDBJ whole genome shotgun (WGS) entry which is preliminary data.</text>
</comment>
<dbReference type="RefSeq" id="WP_002651638.1">
    <property type="nucleotide sequence ID" value="NZ_CH672376.1"/>
</dbReference>
<keyword evidence="2" id="KW-0472">Membrane</keyword>
<evidence type="ECO:0000259" key="3">
    <source>
        <dbReference type="Pfam" id="PF07596"/>
    </source>
</evidence>
<dbReference type="HOGENOM" id="CLU_041661_0_0_0"/>